<evidence type="ECO:0000256" key="1">
    <source>
        <dbReference type="SAM" id="Phobius"/>
    </source>
</evidence>
<proteinExistence type="predicted"/>
<name>A0A170QCZ5_9ZZZZ</name>
<feature type="transmembrane region" description="Helical" evidence="1">
    <location>
        <begin position="149"/>
        <end position="176"/>
    </location>
</feature>
<keyword evidence="1" id="KW-1133">Transmembrane helix</keyword>
<keyword evidence="1" id="KW-0812">Transmembrane</keyword>
<protein>
    <submittedName>
        <fullName evidence="2">Uncharacterized protein</fullName>
    </submittedName>
</protein>
<feature type="transmembrane region" description="Helical" evidence="1">
    <location>
        <begin position="116"/>
        <end position="137"/>
    </location>
</feature>
<keyword evidence="1" id="KW-0472">Membrane</keyword>
<gene>
    <name evidence="2" type="ORF">MGWOODY_Mmi2366</name>
</gene>
<organism evidence="2">
    <name type="scientific">hydrothermal vent metagenome</name>
    <dbReference type="NCBI Taxonomy" id="652676"/>
    <lineage>
        <taxon>unclassified sequences</taxon>
        <taxon>metagenomes</taxon>
        <taxon>ecological metagenomes</taxon>
    </lineage>
</organism>
<sequence>MADKQLILFYLINGFGGLCVLGSYAHGLITNPSIRGGLWGSIPDSLRLHYTIFMFLAAGGYFFFTGYILFHVSTESVKLFGRYGFWAINILYAGIIIPSAIWIYLTFAMIENPTPLLWIIIRLVLFTVGFSSVALLASFFTSNFDRSSWLYFASIIGLIFFCIQTMLLDALIWPYYYPK</sequence>
<accession>A0A170QCZ5</accession>
<feature type="transmembrane region" description="Helical" evidence="1">
    <location>
        <begin position="90"/>
        <end position="110"/>
    </location>
</feature>
<feature type="transmembrane region" description="Helical" evidence="1">
    <location>
        <begin position="49"/>
        <end position="70"/>
    </location>
</feature>
<evidence type="ECO:0000313" key="2">
    <source>
        <dbReference type="EMBL" id="CUV09707.1"/>
    </source>
</evidence>
<dbReference type="EMBL" id="FAXC01000290">
    <property type="protein sequence ID" value="CUV09707.1"/>
    <property type="molecule type" value="Genomic_DNA"/>
</dbReference>
<reference evidence="2" key="1">
    <citation type="submission" date="2015-10" db="EMBL/GenBank/DDBJ databases">
        <authorList>
            <person name="Gilbert D.G."/>
        </authorList>
    </citation>
    <scope>NUCLEOTIDE SEQUENCE</scope>
</reference>
<dbReference type="AlphaFoldDB" id="A0A170QCZ5"/>
<feature type="transmembrane region" description="Helical" evidence="1">
    <location>
        <begin position="7"/>
        <end position="29"/>
    </location>
</feature>